<dbReference type="VEuPathDB" id="FungiDB:MAPG_11133"/>
<feature type="transmembrane region" description="Helical" evidence="11">
    <location>
        <begin position="1109"/>
        <end position="1133"/>
    </location>
</feature>
<dbReference type="EMBL" id="ADBL01002736">
    <property type="status" value="NOT_ANNOTATED_CDS"/>
    <property type="molecule type" value="Genomic_DNA"/>
</dbReference>
<evidence type="ECO:0000256" key="1">
    <source>
        <dbReference type="ARBA" id="ARBA00004141"/>
    </source>
</evidence>
<dbReference type="InterPro" id="IPR013525">
    <property type="entry name" value="ABC2_TM"/>
</dbReference>
<reference evidence="13" key="2">
    <citation type="submission" date="2010-05" db="EMBL/GenBank/DDBJ databases">
        <title>The Genome Sequence of Magnaporthe poae strain ATCC 64411.</title>
        <authorList>
            <consortium name="The Broad Institute Genome Sequencing Platform"/>
            <consortium name="Broad Institute Genome Sequencing Center for Infectious Disease"/>
            <person name="Ma L.-J."/>
            <person name="Dead R."/>
            <person name="Young S."/>
            <person name="Zeng Q."/>
            <person name="Koehrsen M."/>
            <person name="Alvarado L."/>
            <person name="Berlin A."/>
            <person name="Chapman S.B."/>
            <person name="Chen Z."/>
            <person name="Freedman E."/>
            <person name="Gellesch M."/>
            <person name="Goldberg J."/>
            <person name="Griggs A."/>
            <person name="Gujja S."/>
            <person name="Heilman E.R."/>
            <person name="Heiman D."/>
            <person name="Hepburn T."/>
            <person name="Howarth C."/>
            <person name="Jen D."/>
            <person name="Larson L."/>
            <person name="Mehta T."/>
            <person name="Neiman D."/>
            <person name="Pearson M."/>
            <person name="Roberts A."/>
            <person name="Saif S."/>
            <person name="Shea T."/>
            <person name="Shenoy N."/>
            <person name="Sisk P."/>
            <person name="Stolte C."/>
            <person name="Sykes S."/>
            <person name="Walk T."/>
            <person name="White J."/>
            <person name="Yandava C."/>
            <person name="Haas B."/>
            <person name="Nusbaum C."/>
            <person name="Birren B."/>
        </authorList>
    </citation>
    <scope>NUCLEOTIDE SEQUENCE</scope>
    <source>
        <strain evidence="13">ATCC 64411</strain>
    </source>
</reference>
<dbReference type="FunFam" id="3.40.50.300:FF:001344">
    <property type="entry name" value="Related to ABC transporter"/>
    <property type="match status" value="1"/>
</dbReference>
<dbReference type="FunFam" id="3.40.50.300:FF:001345">
    <property type="entry name" value="Related to ABC transporter"/>
    <property type="match status" value="1"/>
</dbReference>
<dbReference type="InterPro" id="IPR003439">
    <property type="entry name" value="ABC_transporter-like_ATP-bd"/>
</dbReference>
<feature type="domain" description="ABC transporter" evidence="12">
    <location>
        <begin position="1274"/>
        <end position="1502"/>
    </location>
</feature>
<feature type="transmembrane region" description="Helical" evidence="11">
    <location>
        <begin position="20"/>
        <end position="44"/>
    </location>
</feature>
<feature type="transmembrane region" description="Helical" evidence="11">
    <location>
        <begin position="418"/>
        <end position="438"/>
    </location>
</feature>
<comment type="similarity">
    <text evidence="2">Belongs to the ABC transporter superfamily. ABCA family.</text>
</comment>
<keyword evidence="8 11" id="KW-1133">Transmembrane helix</keyword>
<dbReference type="GO" id="GO:0016020">
    <property type="term" value="C:membrane"/>
    <property type="evidence" value="ECO:0007669"/>
    <property type="project" value="UniProtKB-SubCell"/>
</dbReference>
<dbReference type="GO" id="GO:0005524">
    <property type="term" value="F:ATP binding"/>
    <property type="evidence" value="ECO:0007669"/>
    <property type="project" value="UniProtKB-KW"/>
</dbReference>
<keyword evidence="5" id="KW-0677">Repeat</keyword>
<dbReference type="Gene3D" id="3.40.50.300">
    <property type="entry name" value="P-loop containing nucleotide triphosphate hydrolases"/>
    <property type="match status" value="2"/>
</dbReference>
<evidence type="ECO:0000256" key="2">
    <source>
        <dbReference type="ARBA" id="ARBA00008869"/>
    </source>
</evidence>
<feature type="domain" description="ABC transporter" evidence="12">
    <location>
        <begin position="464"/>
        <end position="699"/>
    </location>
</feature>
<feature type="transmembrane region" description="Helical" evidence="11">
    <location>
        <begin position="1145"/>
        <end position="1167"/>
    </location>
</feature>
<dbReference type="GO" id="GO:0140359">
    <property type="term" value="F:ABC-type transporter activity"/>
    <property type="evidence" value="ECO:0007669"/>
    <property type="project" value="InterPro"/>
</dbReference>
<keyword evidence="4 11" id="KW-0812">Transmembrane</keyword>
<dbReference type="Pfam" id="PF12698">
    <property type="entry name" value="ABC2_membrane_3"/>
    <property type="match status" value="1"/>
</dbReference>
<evidence type="ECO:0000256" key="4">
    <source>
        <dbReference type="ARBA" id="ARBA00022692"/>
    </source>
</evidence>
<reference evidence="14" key="5">
    <citation type="submission" date="2015-06" db="UniProtKB">
        <authorList>
            <consortium name="EnsemblFungi"/>
        </authorList>
    </citation>
    <scope>IDENTIFICATION</scope>
    <source>
        <strain evidence="14">ATCC 64411</strain>
    </source>
</reference>
<evidence type="ECO:0000313" key="14">
    <source>
        <dbReference type="EnsemblFungi" id="MAPG_11133T0"/>
    </source>
</evidence>
<feature type="transmembrane region" description="Helical" evidence="11">
    <location>
        <begin position="318"/>
        <end position="340"/>
    </location>
</feature>
<dbReference type="InterPro" id="IPR017871">
    <property type="entry name" value="ABC_transporter-like_CS"/>
</dbReference>
<evidence type="ECO:0000256" key="9">
    <source>
        <dbReference type="ARBA" id="ARBA00023136"/>
    </source>
</evidence>
<dbReference type="PANTHER" id="PTHR19229">
    <property type="entry name" value="ATP-BINDING CASSETTE TRANSPORTER SUBFAMILY A ABCA"/>
    <property type="match status" value="1"/>
</dbReference>
<feature type="region of interest" description="Disordered" evidence="10">
    <location>
        <begin position="768"/>
        <end position="791"/>
    </location>
</feature>
<feature type="transmembrane region" description="Helical" evidence="11">
    <location>
        <begin position="346"/>
        <end position="365"/>
    </location>
</feature>
<dbReference type="EnsemblFungi" id="MAPG_11133T0">
    <property type="protein sequence ID" value="MAPG_11133T0"/>
    <property type="gene ID" value="MAPG_11133"/>
</dbReference>
<dbReference type="PROSITE" id="PS50893">
    <property type="entry name" value="ABC_TRANSPORTER_2"/>
    <property type="match status" value="2"/>
</dbReference>
<dbReference type="OMA" id="WKNWIVL"/>
<feature type="transmembrane region" description="Helical" evidence="11">
    <location>
        <begin position="1076"/>
        <end position="1097"/>
    </location>
</feature>
<reference evidence="14" key="4">
    <citation type="journal article" date="2015" name="G3 (Bethesda)">
        <title>Genome sequences of three phytopathogenic species of the Magnaporthaceae family of fungi.</title>
        <authorList>
            <person name="Okagaki L.H."/>
            <person name="Nunes C.C."/>
            <person name="Sailsbery J."/>
            <person name="Clay B."/>
            <person name="Brown D."/>
            <person name="John T."/>
            <person name="Oh Y."/>
            <person name="Young N."/>
            <person name="Fitzgerald M."/>
            <person name="Haas B.J."/>
            <person name="Zeng Q."/>
            <person name="Young S."/>
            <person name="Adiconis X."/>
            <person name="Fan L."/>
            <person name="Levin J.Z."/>
            <person name="Mitchell T.K."/>
            <person name="Okubara P.A."/>
            <person name="Farman M.L."/>
            <person name="Kohn L.M."/>
            <person name="Birren B."/>
            <person name="Ma L.-J."/>
            <person name="Dean R.A."/>
        </authorList>
    </citation>
    <scope>NUCLEOTIDE SEQUENCE</scope>
    <source>
        <strain evidence="14">ATCC 64411 / 73-15</strain>
    </source>
</reference>
<keyword evidence="9 11" id="KW-0472">Membrane</keyword>
<dbReference type="OrthoDB" id="8061355at2759"/>
<dbReference type="InterPro" id="IPR027417">
    <property type="entry name" value="P-loop_NTPase"/>
</dbReference>
<accession>A0A0C4EEG0</accession>
<keyword evidence="7" id="KW-0067">ATP-binding</keyword>
<dbReference type="Proteomes" id="UP000011715">
    <property type="component" value="Unassembled WGS sequence"/>
</dbReference>
<dbReference type="GO" id="GO:0005319">
    <property type="term" value="F:lipid transporter activity"/>
    <property type="evidence" value="ECO:0007669"/>
    <property type="project" value="TreeGrafter"/>
</dbReference>
<feature type="transmembrane region" description="Helical" evidence="11">
    <location>
        <begin position="285"/>
        <end position="306"/>
    </location>
</feature>
<dbReference type="STRING" id="644358.A0A0C4EEG0"/>
<evidence type="ECO:0000256" key="7">
    <source>
        <dbReference type="ARBA" id="ARBA00022840"/>
    </source>
</evidence>
<evidence type="ECO:0000313" key="13">
    <source>
        <dbReference type="EMBL" id="KLU92187.1"/>
    </source>
</evidence>
<dbReference type="InterPro" id="IPR026082">
    <property type="entry name" value="ABCA"/>
</dbReference>
<proteinExistence type="inferred from homology"/>
<dbReference type="GO" id="GO:0016887">
    <property type="term" value="F:ATP hydrolysis activity"/>
    <property type="evidence" value="ECO:0007669"/>
    <property type="project" value="InterPro"/>
</dbReference>
<dbReference type="InterPro" id="IPR003593">
    <property type="entry name" value="AAA+_ATPase"/>
</dbReference>
<evidence type="ECO:0000256" key="8">
    <source>
        <dbReference type="ARBA" id="ARBA00022989"/>
    </source>
</evidence>
<feature type="transmembrane region" description="Helical" evidence="11">
    <location>
        <begin position="231"/>
        <end position="251"/>
    </location>
</feature>
<comment type="subcellular location">
    <subcellularLocation>
        <location evidence="1">Membrane</location>
        <topology evidence="1">Multi-pass membrane protein</topology>
    </subcellularLocation>
</comment>
<feature type="transmembrane region" description="Helical" evidence="11">
    <location>
        <begin position="1188"/>
        <end position="1210"/>
    </location>
</feature>
<evidence type="ECO:0000256" key="6">
    <source>
        <dbReference type="ARBA" id="ARBA00022741"/>
    </source>
</evidence>
<keyword evidence="15" id="KW-1185">Reference proteome</keyword>
<organism evidence="14 15">
    <name type="scientific">Magnaporthiopsis poae (strain ATCC 64411 / 73-15)</name>
    <name type="common">Kentucky bluegrass fungus</name>
    <name type="synonym">Magnaporthe poae</name>
    <dbReference type="NCBI Taxonomy" id="644358"/>
    <lineage>
        <taxon>Eukaryota</taxon>
        <taxon>Fungi</taxon>
        <taxon>Dikarya</taxon>
        <taxon>Ascomycota</taxon>
        <taxon>Pezizomycotina</taxon>
        <taxon>Sordariomycetes</taxon>
        <taxon>Sordariomycetidae</taxon>
        <taxon>Magnaporthales</taxon>
        <taxon>Magnaporthaceae</taxon>
        <taxon>Magnaporthiopsis</taxon>
    </lineage>
</organism>
<dbReference type="EMBL" id="GL876979">
    <property type="protein sequence ID" value="KLU92187.1"/>
    <property type="molecule type" value="Genomic_DNA"/>
</dbReference>
<dbReference type="PROSITE" id="PS00211">
    <property type="entry name" value="ABC_TRANSPORTER_1"/>
    <property type="match status" value="2"/>
</dbReference>
<feature type="transmembrane region" description="Helical" evidence="11">
    <location>
        <begin position="1045"/>
        <end position="1070"/>
    </location>
</feature>
<dbReference type="eggNOG" id="KOG0059">
    <property type="taxonomic scope" value="Eukaryota"/>
</dbReference>
<feature type="transmembrane region" description="Helical" evidence="11">
    <location>
        <begin position="372"/>
        <end position="390"/>
    </location>
</feature>
<evidence type="ECO:0000256" key="11">
    <source>
        <dbReference type="SAM" id="Phobius"/>
    </source>
</evidence>
<protein>
    <recommendedName>
        <fullName evidence="12">ABC transporter domain-containing protein</fullName>
    </recommendedName>
</protein>
<keyword evidence="3" id="KW-0813">Transport</keyword>
<name>A0A0C4EEG0_MAGP6</name>
<gene>
    <name evidence="13" type="ORF">MAPG_11133</name>
</gene>
<dbReference type="SMART" id="SM00382">
    <property type="entry name" value="AAA"/>
    <property type="match status" value="2"/>
</dbReference>
<dbReference type="PANTHER" id="PTHR19229:SF36">
    <property type="entry name" value="ATP-BINDING CASSETTE SUB-FAMILY A MEMBER 2"/>
    <property type="match status" value="1"/>
</dbReference>
<evidence type="ECO:0000313" key="15">
    <source>
        <dbReference type="Proteomes" id="UP000011715"/>
    </source>
</evidence>
<evidence type="ECO:0000259" key="12">
    <source>
        <dbReference type="PROSITE" id="PS50893"/>
    </source>
</evidence>
<evidence type="ECO:0000256" key="10">
    <source>
        <dbReference type="SAM" id="MobiDB-lite"/>
    </source>
</evidence>
<sequence>MAFIRQTLTLFNKNLLIIFWRHPLATILRALVLPIIITAFLTFAQRLFVPPAKNGITSPRAIRGFADALDLGSRSGRSTVAFVDSGFRDGDISRVIANLTSQVEGAGKTVKRLSDENELGAVCRSNLYAVSSCYGAVVFRGSPSEGNGGFWNYTIRLDGSIGSGARYDVDEDDNDAQVFVLPFQRAVDAAITGLNASSNQAPLPPKTDEYFFTELTNEERNEQIRINYQSAVTNFMGVAFIAGMIGISYHLTGFMATEREIGMSTLIESMMASRHPWLSQAARLFSYHAAFSVIYAPGWILGCIIIRAGVFPHTSALLFVLYHLTAGFALASNSILGAAFFKKAQLSGVTITLLFCILAILAQAISYPSTGAVAVLSLFFAPCNYVYFITNTARWERQKWPLDLLAVPPGSAWDMPAIWLWVFLGLQTVLYPILGAFIERYLYGTGTQGRTIVYNQDNANTPAVQLDGFTKIYAPGFIRRMFSFISKPKDPVRAVDGLTLSAGRGQILALLGANGSGKSTTLDSIAGIGKLTSGKITIDGTGGLGIAPQKNVLWDEVTVLEHVKIFNRLKSPNKVSSRQELTDLVFAVDLAKKIRAHSSTLSGGQKRKLQLAMMLTGGSAVCCVDEVSSGLDPLSRRKIWDILLAERGKRTMILTTHFLDEADLLADHIAVLSKGTLRAEGSSVELKDRLGGGYRIHFLKTSTLRDGPVVEGVVKKVAFDIVSYIAPSSALAADVIRTLEAHGIRDYRFSGPTIEDVFLQLAEEIKGESSLPSSKDQGAPDGIMASSPVEQPDEKGMELLSGQRVGIVKQAMVLFVKRCIIFKHNWFPSVAAFAIPVLAAGLVTLFIRGQKPVGCAPEAFAGRRRTRNFFNDVKNLRLVAGPTSKFSAQTLLSVFGPMVAGTGGGSGNSTGLIGLVRNISLVDTLDEFNRHITDQRKNITPAGLWLGDSGSVPTLAYNVIPEAVNAFFGQNLLNSLTTNQTLAATYTPFDIPWSPDAGNSLQMLVYVCLALAAYPGFFSLYPNLERRRQVRGLQYSNGVRQFPLWIAYVGFDFSIVLASSALAVILFVALSSVWFYLGYIFPILVLYGLSSILLAYIISIFAKNQLSAYAFTAGFSVIGFLGYLIAYMSILTFAPVNKVDQTLEIGHYVLSAVFPIGSVVKAFFVTLNLFSAACDDQRLTDNPAGMKYYGGPILYLVLQPILYFLLLLWIDSGTIKSTFQRIFSRKKAPAAGTTPTEAPDEEVAAELARITSGAAGAKDAGRGKEPIDTGNDGLQVVHLTKTFGKNTAVDNVTFGIKRGEVFALLGPNGAGKSTTISMIRGDIQPDRSAGGDVFVEGVSVTRRLAAARANLGVCPQFDAVDTMTVLEHLRFYARVRGIPDVDHNVEAVIKAVGLENFRDRQALALSGGNKRKLSLGIALMGNPSVVLLDEPSSGLDAAAKRIMWRTLAATAPGRSILLTTHSMEEADALAGRAGILARRMLAMGSADDLRQRFGNLLHVHIVCKGAPHTSPEHVAHIRNWIAQTLPGAEVEPKSYHGQMRFSVPASQIPAGEKTAAHDGVPNPWAEAGKPPATVDGNGDMADITDEIRSASEAPASSAGGSQSAIGQLVVMLEEQKTALGIQHYSVSPTTLDQVFLTIVGRHNVREEGYEDGGDGHEKFGHAVGRNLREGAGAVAEYGAIPK</sequence>
<feature type="transmembrane region" description="Helical" evidence="11">
    <location>
        <begin position="826"/>
        <end position="847"/>
    </location>
</feature>
<dbReference type="CDD" id="cd03263">
    <property type="entry name" value="ABC_subfamily_A"/>
    <property type="match status" value="2"/>
</dbReference>
<keyword evidence="6" id="KW-0547">Nucleotide-binding</keyword>
<reference evidence="13" key="3">
    <citation type="submission" date="2011-03" db="EMBL/GenBank/DDBJ databases">
        <title>Annotation of Magnaporthe poae ATCC 64411.</title>
        <authorList>
            <person name="Ma L.-J."/>
            <person name="Dead R."/>
            <person name="Young S.K."/>
            <person name="Zeng Q."/>
            <person name="Gargeya S."/>
            <person name="Fitzgerald M."/>
            <person name="Haas B."/>
            <person name="Abouelleil A."/>
            <person name="Alvarado L."/>
            <person name="Arachchi H.M."/>
            <person name="Berlin A."/>
            <person name="Brown A."/>
            <person name="Chapman S.B."/>
            <person name="Chen Z."/>
            <person name="Dunbar C."/>
            <person name="Freedman E."/>
            <person name="Gearin G."/>
            <person name="Gellesch M."/>
            <person name="Goldberg J."/>
            <person name="Griggs A."/>
            <person name="Gujja S."/>
            <person name="Heiman D."/>
            <person name="Howarth C."/>
            <person name="Larson L."/>
            <person name="Lui A."/>
            <person name="MacDonald P.J.P."/>
            <person name="Mehta T."/>
            <person name="Montmayeur A."/>
            <person name="Murphy C."/>
            <person name="Neiman D."/>
            <person name="Pearson M."/>
            <person name="Priest M."/>
            <person name="Roberts A."/>
            <person name="Saif S."/>
            <person name="Shea T."/>
            <person name="Shenoy N."/>
            <person name="Sisk P."/>
            <person name="Stolte C."/>
            <person name="Sykes S."/>
            <person name="Yandava C."/>
            <person name="Wortman J."/>
            <person name="Nusbaum C."/>
            <person name="Birren B."/>
        </authorList>
    </citation>
    <scope>NUCLEOTIDE SEQUENCE</scope>
    <source>
        <strain evidence="13">ATCC 64411</strain>
    </source>
</reference>
<dbReference type="Pfam" id="PF00005">
    <property type="entry name" value="ABC_tran"/>
    <property type="match status" value="2"/>
</dbReference>
<evidence type="ECO:0000256" key="5">
    <source>
        <dbReference type="ARBA" id="ARBA00022737"/>
    </source>
</evidence>
<feature type="transmembrane region" description="Helical" evidence="11">
    <location>
        <begin position="1003"/>
        <end position="1024"/>
    </location>
</feature>
<dbReference type="SUPFAM" id="SSF52540">
    <property type="entry name" value="P-loop containing nucleoside triphosphate hydrolases"/>
    <property type="match status" value="2"/>
</dbReference>
<evidence type="ECO:0000256" key="3">
    <source>
        <dbReference type="ARBA" id="ARBA00022448"/>
    </source>
</evidence>
<reference evidence="15" key="1">
    <citation type="submission" date="2010-05" db="EMBL/GenBank/DDBJ databases">
        <title>The genome sequence of Magnaporthe poae strain ATCC 64411.</title>
        <authorList>
            <person name="Ma L.-J."/>
            <person name="Dead R."/>
            <person name="Young S."/>
            <person name="Zeng Q."/>
            <person name="Koehrsen M."/>
            <person name="Alvarado L."/>
            <person name="Berlin A."/>
            <person name="Chapman S.B."/>
            <person name="Chen Z."/>
            <person name="Freedman E."/>
            <person name="Gellesch M."/>
            <person name="Goldberg J."/>
            <person name="Griggs A."/>
            <person name="Gujja S."/>
            <person name="Heilman E.R."/>
            <person name="Heiman D."/>
            <person name="Hepburn T."/>
            <person name="Howarth C."/>
            <person name="Jen D."/>
            <person name="Larson L."/>
            <person name="Mehta T."/>
            <person name="Neiman D."/>
            <person name="Pearson M."/>
            <person name="Roberts A."/>
            <person name="Saif S."/>
            <person name="Shea T."/>
            <person name="Shenoy N."/>
            <person name="Sisk P."/>
            <person name="Stolte C."/>
            <person name="Sykes S."/>
            <person name="Walk T."/>
            <person name="White J."/>
            <person name="Yandava C."/>
            <person name="Haas B."/>
            <person name="Nusbaum C."/>
            <person name="Birren B."/>
        </authorList>
    </citation>
    <scope>NUCLEOTIDE SEQUENCE [LARGE SCALE GENOMIC DNA]</scope>
    <source>
        <strain evidence="15">ATCC 64411 / 73-15</strain>
    </source>
</reference>